<evidence type="ECO:0000313" key="14">
    <source>
        <dbReference type="Proteomes" id="UP001168640"/>
    </source>
</evidence>
<dbReference type="CDD" id="cd02509">
    <property type="entry name" value="GDP-M1P_Guanylyltransferase"/>
    <property type="match status" value="1"/>
</dbReference>
<reference evidence="13" key="1">
    <citation type="submission" date="2023-07" db="EMBL/GenBank/DDBJ databases">
        <title>Marinobacter sp. chi1 genome sequencing and assembly.</title>
        <authorList>
            <person name="Park S."/>
        </authorList>
    </citation>
    <scope>NUCLEOTIDE SEQUENCE</scope>
    <source>
        <strain evidence="13">Chi1</strain>
    </source>
</reference>
<dbReference type="NCBIfam" id="TIGR01479">
    <property type="entry name" value="GMP_PMI"/>
    <property type="match status" value="1"/>
</dbReference>
<accession>A0ABT8W4P1</accession>
<dbReference type="EC" id="2.7.7.13" evidence="3"/>
<evidence type="ECO:0000256" key="4">
    <source>
        <dbReference type="ARBA" id="ARBA00022679"/>
    </source>
</evidence>
<dbReference type="InterPro" id="IPR051161">
    <property type="entry name" value="Mannose-6P_isomerase_type2"/>
</dbReference>
<keyword evidence="6" id="KW-0547">Nucleotide-binding</keyword>
<dbReference type="InterPro" id="IPR011051">
    <property type="entry name" value="RmlC_Cupin_sf"/>
</dbReference>
<dbReference type="Gene3D" id="2.60.120.10">
    <property type="entry name" value="Jelly Rolls"/>
    <property type="match status" value="1"/>
</dbReference>
<evidence type="ECO:0000256" key="6">
    <source>
        <dbReference type="ARBA" id="ARBA00022741"/>
    </source>
</evidence>
<keyword evidence="14" id="KW-1185">Reference proteome</keyword>
<dbReference type="InterPro" id="IPR006375">
    <property type="entry name" value="Man1P_GuaTrfase/Man6P_Isoase"/>
</dbReference>
<comment type="caution">
    <text evidence="13">The sequence shown here is derived from an EMBL/GenBank/DDBJ whole genome shotgun (WGS) entry which is preliminary data.</text>
</comment>
<dbReference type="SUPFAM" id="SSF51182">
    <property type="entry name" value="RmlC-like cupins"/>
    <property type="match status" value="1"/>
</dbReference>
<evidence type="ECO:0000313" key="13">
    <source>
        <dbReference type="EMBL" id="MDO3723213.1"/>
    </source>
</evidence>
<evidence type="ECO:0000256" key="9">
    <source>
        <dbReference type="RuleBase" id="RU004190"/>
    </source>
</evidence>
<dbReference type="Gene3D" id="3.90.550.10">
    <property type="entry name" value="Spore Coat Polysaccharide Biosynthesis Protein SpsA, Chain A"/>
    <property type="match status" value="1"/>
</dbReference>
<feature type="domain" description="Nucleotidyl transferase" evidence="10">
    <location>
        <begin position="4"/>
        <end position="287"/>
    </location>
</feature>
<evidence type="ECO:0000256" key="8">
    <source>
        <dbReference type="ARBA" id="ARBA00047343"/>
    </source>
</evidence>
<gene>
    <name evidence="13" type="ORF">QVZ43_15965</name>
</gene>
<feature type="domain" description="Mannose-6-phosphate isomerase type II C-terminal" evidence="11">
    <location>
        <begin position="352"/>
        <end position="466"/>
    </location>
</feature>
<dbReference type="InterPro" id="IPR001538">
    <property type="entry name" value="Man6P_isomerase-2_C"/>
</dbReference>
<dbReference type="CDD" id="cd02213">
    <property type="entry name" value="cupin_PMI_typeII_C"/>
    <property type="match status" value="1"/>
</dbReference>
<sequence length="471" mass="52034">MIHPVIMAGGTGSRLWPMSRQLNPKQFLKLTDGPLSMLQATVARLDGMDAKEPLLICNEEHRFLAAEQMRQAGKEQADIILEPCGRNTAPAIALAALQLVERSSEANPLMLVLAADHLIQDTKAFQDGVKKAIPLAQAGSLVTFGIVPQHPETGYGYIHRGNELAMNCFTVDSFVEKPDLDTAKAYLTSGDYLWNSGMFLFSAQDYLNELEAHRPDILAACKTAMSGASQDLHFTRVDADAFAQCPSDSVDFAVMEKTDKAAVVSLDAGWSDIGSWSALWDVSEKDEAGNCLSGDVITHDTRNTLVRADSRLVATVGVDNLVIIETKDALLVAHRDRVQDVKNIVEKIRDDGRHEHMNHREVYRPWGVYDSIDNGTRYQVKRITVKPGAKLSVQMHHHRAEHWIVVSGTAKVTNGEKTYLVTENQSTFIPVGQTHSLENPGVIDLELIEVQSGSYLGEDDIVRFEDKYGRT</sequence>
<dbReference type="GO" id="GO:0004476">
    <property type="term" value="F:mannose-6-phosphate isomerase activity"/>
    <property type="evidence" value="ECO:0007669"/>
    <property type="project" value="UniProtKB-EC"/>
</dbReference>
<evidence type="ECO:0000256" key="7">
    <source>
        <dbReference type="ARBA" id="ARBA00023134"/>
    </source>
</evidence>
<proteinExistence type="inferred from homology"/>
<dbReference type="PANTHER" id="PTHR46390">
    <property type="entry name" value="MANNOSE-1-PHOSPHATE GUANYLYLTRANSFERASE"/>
    <property type="match status" value="1"/>
</dbReference>
<dbReference type="Pfam" id="PF00483">
    <property type="entry name" value="NTP_transferase"/>
    <property type="match status" value="1"/>
</dbReference>
<name>A0ABT8W4P1_9GAMM</name>
<dbReference type="InterPro" id="IPR049577">
    <property type="entry name" value="GMPP_N"/>
</dbReference>
<dbReference type="Pfam" id="PF01050">
    <property type="entry name" value="MannoseP_isomer"/>
    <property type="match status" value="1"/>
</dbReference>
<evidence type="ECO:0000256" key="1">
    <source>
        <dbReference type="ARBA" id="ARBA00004823"/>
    </source>
</evidence>
<keyword evidence="4 13" id="KW-0808">Transferase</keyword>
<keyword evidence="13" id="KW-0413">Isomerase</keyword>
<evidence type="ECO:0000256" key="5">
    <source>
        <dbReference type="ARBA" id="ARBA00022695"/>
    </source>
</evidence>
<dbReference type="RefSeq" id="WP_302910717.1">
    <property type="nucleotide sequence ID" value="NZ_JAUMIS010000003.1"/>
</dbReference>
<feature type="domain" description="MannoseP isomerase/GMP-like beta-helix" evidence="12">
    <location>
        <begin position="294"/>
        <end position="347"/>
    </location>
</feature>
<dbReference type="InterPro" id="IPR005835">
    <property type="entry name" value="NTP_transferase_dom"/>
</dbReference>
<dbReference type="SUPFAM" id="SSF53448">
    <property type="entry name" value="Nucleotide-diphospho-sugar transferases"/>
    <property type="match status" value="1"/>
</dbReference>
<evidence type="ECO:0000256" key="3">
    <source>
        <dbReference type="ARBA" id="ARBA00012387"/>
    </source>
</evidence>
<evidence type="ECO:0000259" key="12">
    <source>
        <dbReference type="Pfam" id="PF22640"/>
    </source>
</evidence>
<comment type="catalytic activity">
    <reaction evidence="8">
        <text>alpha-D-mannose 1-phosphate + GTP + H(+) = GDP-alpha-D-mannose + diphosphate</text>
        <dbReference type="Rhea" id="RHEA:15229"/>
        <dbReference type="ChEBI" id="CHEBI:15378"/>
        <dbReference type="ChEBI" id="CHEBI:33019"/>
        <dbReference type="ChEBI" id="CHEBI:37565"/>
        <dbReference type="ChEBI" id="CHEBI:57527"/>
        <dbReference type="ChEBI" id="CHEBI:58409"/>
        <dbReference type="EC" id="2.7.7.13"/>
    </reaction>
</comment>
<dbReference type="Pfam" id="PF22640">
    <property type="entry name" value="ManC_GMP_beta-helix"/>
    <property type="match status" value="1"/>
</dbReference>
<dbReference type="InterPro" id="IPR054566">
    <property type="entry name" value="ManC/GMP-like_b-helix"/>
</dbReference>
<comment type="pathway">
    <text evidence="1">Nucleotide-sugar biosynthesis; GDP-alpha-D-mannose biosynthesis; GDP-alpha-D-mannose from alpha-D-mannose 1-phosphate (GTP route): step 1/1.</text>
</comment>
<evidence type="ECO:0000259" key="10">
    <source>
        <dbReference type="Pfam" id="PF00483"/>
    </source>
</evidence>
<dbReference type="Proteomes" id="UP001168640">
    <property type="component" value="Unassembled WGS sequence"/>
</dbReference>
<protein>
    <recommendedName>
        <fullName evidence="3">mannose-1-phosphate guanylyltransferase</fullName>
        <ecNumber evidence="3">2.7.7.13</ecNumber>
    </recommendedName>
</protein>
<dbReference type="InterPro" id="IPR014710">
    <property type="entry name" value="RmlC-like_jellyroll"/>
</dbReference>
<dbReference type="InterPro" id="IPR029044">
    <property type="entry name" value="Nucleotide-diphossugar_trans"/>
</dbReference>
<evidence type="ECO:0000259" key="11">
    <source>
        <dbReference type="Pfam" id="PF01050"/>
    </source>
</evidence>
<keyword evidence="5 13" id="KW-0548">Nucleotidyltransferase</keyword>
<dbReference type="PANTHER" id="PTHR46390:SF1">
    <property type="entry name" value="MANNOSE-1-PHOSPHATE GUANYLYLTRANSFERASE"/>
    <property type="match status" value="1"/>
</dbReference>
<evidence type="ECO:0000256" key="2">
    <source>
        <dbReference type="ARBA" id="ARBA00006115"/>
    </source>
</evidence>
<organism evidence="13 14">
    <name type="scientific">Marinobacter suaedae</name>
    <dbReference type="NCBI Taxonomy" id="3057675"/>
    <lineage>
        <taxon>Bacteria</taxon>
        <taxon>Pseudomonadati</taxon>
        <taxon>Pseudomonadota</taxon>
        <taxon>Gammaproteobacteria</taxon>
        <taxon>Pseudomonadales</taxon>
        <taxon>Marinobacteraceae</taxon>
        <taxon>Marinobacter</taxon>
    </lineage>
</organism>
<keyword evidence="7" id="KW-0342">GTP-binding</keyword>
<comment type="similarity">
    <text evidence="2 9">Belongs to the mannose-6-phosphate isomerase type 2 family.</text>
</comment>
<dbReference type="EMBL" id="JAUMIS010000003">
    <property type="protein sequence ID" value="MDO3723213.1"/>
    <property type="molecule type" value="Genomic_DNA"/>
</dbReference>
<dbReference type="GO" id="GO:0004475">
    <property type="term" value="F:mannose-1-phosphate guanylyltransferase (GTP) activity"/>
    <property type="evidence" value="ECO:0007669"/>
    <property type="project" value="UniProtKB-EC"/>
</dbReference>